<protein>
    <submittedName>
        <fullName evidence="2">Uncharacterized protein</fullName>
    </submittedName>
</protein>
<comment type="caution">
    <text evidence="2">The sequence shown here is derived from an EMBL/GenBank/DDBJ whole genome shotgun (WGS) entry which is preliminary data.</text>
</comment>
<sequence>MNNSTDNVTPEEQPDDTYCGVVAAELAKLLLREPKDLAVKYKGCDPPSHASGLSYTIHTSENIVREHELQILFRMEILRSKVGASIEESTKQKIVKQICSLLETVQYHLVGGFFGDVGLDAYVGKTIKNRFVGICPVGFIFSRFSGEFSISSHSPSPASPLRRSHPLRYSHCLGDVVRRIYTRMDLLLFDDQDGEAPGSLLNSEDSDQPWRDKLDKNKVSGNARGGNESTSAEDEFSSQPLENDNKSPRGIRKEEHAHRLIEAQHMRDRAKRFASFTSWVPDLQRVWAPKQSKAVHIKSESLAKLLKRKERSGASYDVVCETPMTEKKRSRSSGSSIGDEKQTIHGINSCGSVMKALFQEDGDARASTIA</sequence>
<gene>
    <name evidence="2" type="ORF">HHK36_027586</name>
</gene>
<dbReference type="InterPro" id="IPR026153">
    <property type="entry name" value="Treslin"/>
</dbReference>
<dbReference type="PANTHER" id="PTHR21556:SF2">
    <property type="entry name" value="TRESLIN"/>
    <property type="match status" value="1"/>
</dbReference>
<feature type="region of interest" description="Disordered" evidence="1">
    <location>
        <begin position="198"/>
        <end position="252"/>
    </location>
</feature>
<dbReference type="AlphaFoldDB" id="A0A834YJE8"/>
<feature type="compositionally biased region" description="Basic and acidic residues" evidence="1">
    <location>
        <begin position="208"/>
        <end position="218"/>
    </location>
</feature>
<name>A0A834YJE8_TETSI</name>
<dbReference type="GO" id="GO:0007095">
    <property type="term" value="P:mitotic G2 DNA damage checkpoint signaling"/>
    <property type="evidence" value="ECO:0007669"/>
    <property type="project" value="TreeGrafter"/>
</dbReference>
<dbReference type="GO" id="GO:0010212">
    <property type="term" value="P:response to ionizing radiation"/>
    <property type="evidence" value="ECO:0007669"/>
    <property type="project" value="InterPro"/>
</dbReference>
<feature type="compositionally biased region" description="Basic and acidic residues" evidence="1">
    <location>
        <begin position="243"/>
        <end position="252"/>
    </location>
</feature>
<reference evidence="2 3" key="1">
    <citation type="submission" date="2020-04" db="EMBL/GenBank/DDBJ databases">
        <title>Plant Genome Project.</title>
        <authorList>
            <person name="Zhang R.-G."/>
        </authorList>
    </citation>
    <scope>NUCLEOTIDE SEQUENCE [LARGE SCALE GENOMIC DNA]</scope>
    <source>
        <strain evidence="2">YNK0</strain>
        <tissue evidence="2">Leaf</tissue>
    </source>
</reference>
<keyword evidence="3" id="KW-1185">Reference proteome</keyword>
<dbReference type="GO" id="GO:0030174">
    <property type="term" value="P:regulation of DNA-templated DNA replication initiation"/>
    <property type="evidence" value="ECO:0007669"/>
    <property type="project" value="TreeGrafter"/>
</dbReference>
<feature type="region of interest" description="Disordered" evidence="1">
    <location>
        <begin position="323"/>
        <end position="345"/>
    </location>
</feature>
<dbReference type="OrthoDB" id="1913152at2759"/>
<dbReference type="GO" id="GO:0003682">
    <property type="term" value="F:chromatin binding"/>
    <property type="evidence" value="ECO:0007669"/>
    <property type="project" value="TreeGrafter"/>
</dbReference>
<dbReference type="PANTHER" id="PTHR21556">
    <property type="entry name" value="TRESLIN"/>
    <property type="match status" value="1"/>
</dbReference>
<evidence type="ECO:0000313" key="3">
    <source>
        <dbReference type="Proteomes" id="UP000655225"/>
    </source>
</evidence>
<accession>A0A834YJE8</accession>
<evidence type="ECO:0000256" key="1">
    <source>
        <dbReference type="SAM" id="MobiDB-lite"/>
    </source>
</evidence>
<dbReference type="GO" id="GO:0005634">
    <property type="term" value="C:nucleus"/>
    <property type="evidence" value="ECO:0007669"/>
    <property type="project" value="InterPro"/>
</dbReference>
<dbReference type="GO" id="GO:0006260">
    <property type="term" value="P:DNA replication"/>
    <property type="evidence" value="ECO:0007669"/>
    <property type="project" value="InterPro"/>
</dbReference>
<dbReference type="Proteomes" id="UP000655225">
    <property type="component" value="Unassembled WGS sequence"/>
</dbReference>
<organism evidence="2 3">
    <name type="scientific">Tetracentron sinense</name>
    <name type="common">Spur-leaf</name>
    <dbReference type="NCBI Taxonomy" id="13715"/>
    <lineage>
        <taxon>Eukaryota</taxon>
        <taxon>Viridiplantae</taxon>
        <taxon>Streptophyta</taxon>
        <taxon>Embryophyta</taxon>
        <taxon>Tracheophyta</taxon>
        <taxon>Spermatophyta</taxon>
        <taxon>Magnoliopsida</taxon>
        <taxon>Trochodendrales</taxon>
        <taxon>Trochodendraceae</taxon>
        <taxon>Tetracentron</taxon>
    </lineage>
</organism>
<proteinExistence type="predicted"/>
<evidence type="ECO:0000313" key="2">
    <source>
        <dbReference type="EMBL" id="KAF8380115.1"/>
    </source>
</evidence>
<dbReference type="EMBL" id="JABCRI010000021">
    <property type="protein sequence ID" value="KAF8380115.1"/>
    <property type="molecule type" value="Genomic_DNA"/>
</dbReference>
<dbReference type="GO" id="GO:0033314">
    <property type="term" value="P:mitotic DNA replication checkpoint signaling"/>
    <property type="evidence" value="ECO:0007669"/>
    <property type="project" value="InterPro"/>
</dbReference>